<comment type="similarity">
    <text evidence="2">Belongs to the GMC oxidoreductase family.</text>
</comment>
<organism evidence="4 5">
    <name type="scientific">Grifola frondosa</name>
    <name type="common">Maitake</name>
    <name type="synonym">Polyporus frondosus</name>
    <dbReference type="NCBI Taxonomy" id="5627"/>
    <lineage>
        <taxon>Eukaryota</taxon>
        <taxon>Fungi</taxon>
        <taxon>Dikarya</taxon>
        <taxon>Basidiomycota</taxon>
        <taxon>Agaricomycotina</taxon>
        <taxon>Agaricomycetes</taxon>
        <taxon>Polyporales</taxon>
        <taxon>Grifolaceae</taxon>
        <taxon>Grifola</taxon>
    </lineage>
</organism>
<dbReference type="SUPFAM" id="SSF54373">
    <property type="entry name" value="FAD-linked reductases, C-terminal domain"/>
    <property type="match status" value="1"/>
</dbReference>
<feature type="domain" description="Glucose-methanol-choline oxidoreductase C-terminal" evidence="3">
    <location>
        <begin position="137"/>
        <end position="295"/>
    </location>
</feature>
<protein>
    <submittedName>
        <fullName evidence="4">Alcohol oxidase</fullName>
    </submittedName>
</protein>
<dbReference type="PANTHER" id="PTHR11552">
    <property type="entry name" value="GLUCOSE-METHANOL-CHOLINE GMC OXIDOREDUCTASE"/>
    <property type="match status" value="1"/>
</dbReference>
<dbReference type="AlphaFoldDB" id="A0A1C7LSP5"/>
<name>A0A1C7LSP5_GRIFR</name>
<keyword evidence="5" id="KW-1185">Reference proteome</keyword>
<sequence>MADHTVLSVPFLTSNDSDSLDGIAGNDQDEITSLSYLRFVVSTYADMSLLEWTPLWLEEGKGLLATNGMDGGVKFRRTPEELKIIGPDFEKRWTSFYSNKPDKAISWYGCLAAFIGTVYPEAGQKAYSMAAYLTYPAGVGSMHITSAEDVNAPPDFDTGVFSCPEDVAVMKYLYKRCRELGRRMTCYRSDYAAGHPAFPEGSAAAPQKRDRPFDIDEPDIAYSPEDEQAIEDYLKATVGTAWHSLGTCAMKPRNKGGIVDARLNVYGVEGLKVADLSICPENVGANTYSTAVTIGEKAALIIAEELGIDGV</sequence>
<comment type="cofactor">
    <cofactor evidence="1">
        <name>FAD</name>
        <dbReference type="ChEBI" id="CHEBI:57692"/>
    </cofactor>
</comment>
<dbReference type="InterPro" id="IPR012132">
    <property type="entry name" value="GMC_OxRdtase"/>
</dbReference>
<dbReference type="STRING" id="5627.A0A1C7LSP5"/>
<accession>A0A1C7LSP5</accession>
<evidence type="ECO:0000256" key="2">
    <source>
        <dbReference type="ARBA" id="ARBA00010790"/>
    </source>
</evidence>
<evidence type="ECO:0000313" key="4">
    <source>
        <dbReference type="EMBL" id="OBZ67057.1"/>
    </source>
</evidence>
<dbReference type="Gene3D" id="3.50.50.60">
    <property type="entry name" value="FAD/NAD(P)-binding domain"/>
    <property type="match status" value="1"/>
</dbReference>
<dbReference type="Pfam" id="PF05199">
    <property type="entry name" value="GMC_oxred_C"/>
    <property type="match status" value="1"/>
</dbReference>
<dbReference type="GO" id="GO:0050660">
    <property type="term" value="F:flavin adenine dinucleotide binding"/>
    <property type="evidence" value="ECO:0007669"/>
    <property type="project" value="InterPro"/>
</dbReference>
<evidence type="ECO:0000313" key="5">
    <source>
        <dbReference type="Proteomes" id="UP000092993"/>
    </source>
</evidence>
<gene>
    <name evidence="4" type="primary">AOD1_0</name>
    <name evidence="4" type="ORF">A0H81_12984</name>
</gene>
<dbReference type="OrthoDB" id="269227at2759"/>
<dbReference type="Proteomes" id="UP000092993">
    <property type="component" value="Unassembled WGS sequence"/>
</dbReference>
<reference evidence="4 5" key="1">
    <citation type="submission" date="2016-03" db="EMBL/GenBank/DDBJ databases">
        <title>Whole genome sequencing of Grifola frondosa 9006-11.</title>
        <authorList>
            <person name="Min B."/>
            <person name="Park H."/>
            <person name="Kim J.-G."/>
            <person name="Cho H."/>
            <person name="Oh Y.-L."/>
            <person name="Kong W.-S."/>
            <person name="Choi I.-G."/>
        </authorList>
    </citation>
    <scope>NUCLEOTIDE SEQUENCE [LARGE SCALE GENOMIC DNA]</scope>
    <source>
        <strain evidence="4 5">9006-11</strain>
    </source>
</reference>
<dbReference type="GO" id="GO:0016614">
    <property type="term" value="F:oxidoreductase activity, acting on CH-OH group of donors"/>
    <property type="evidence" value="ECO:0007669"/>
    <property type="project" value="InterPro"/>
</dbReference>
<evidence type="ECO:0000256" key="1">
    <source>
        <dbReference type="ARBA" id="ARBA00001974"/>
    </source>
</evidence>
<dbReference type="PANTHER" id="PTHR11552:SF78">
    <property type="entry name" value="GLUCOSE-METHANOL-CHOLINE OXIDOREDUCTASE N-TERMINAL DOMAIN-CONTAINING PROTEIN"/>
    <property type="match status" value="1"/>
</dbReference>
<dbReference type="Gene3D" id="3.30.560.10">
    <property type="entry name" value="Glucose Oxidase, domain 3"/>
    <property type="match status" value="1"/>
</dbReference>
<dbReference type="SUPFAM" id="SSF51905">
    <property type="entry name" value="FAD/NAD(P)-binding domain"/>
    <property type="match status" value="1"/>
</dbReference>
<evidence type="ECO:0000259" key="3">
    <source>
        <dbReference type="Pfam" id="PF05199"/>
    </source>
</evidence>
<proteinExistence type="inferred from homology"/>
<dbReference type="InterPro" id="IPR036188">
    <property type="entry name" value="FAD/NAD-bd_sf"/>
</dbReference>
<dbReference type="EMBL" id="LUGG01000025">
    <property type="protein sequence ID" value="OBZ67057.1"/>
    <property type="molecule type" value="Genomic_DNA"/>
</dbReference>
<comment type="caution">
    <text evidence="4">The sequence shown here is derived from an EMBL/GenBank/DDBJ whole genome shotgun (WGS) entry which is preliminary data.</text>
</comment>
<dbReference type="InterPro" id="IPR007867">
    <property type="entry name" value="GMC_OxRtase_C"/>
</dbReference>